<gene>
    <name evidence="1" type="ORF">M413DRAFT_440619</name>
</gene>
<evidence type="ECO:0000313" key="1">
    <source>
        <dbReference type="EMBL" id="KIM47088.1"/>
    </source>
</evidence>
<keyword evidence="2" id="KW-1185">Reference proteome</keyword>
<dbReference type="EMBL" id="KN831770">
    <property type="protein sequence ID" value="KIM47088.1"/>
    <property type="molecule type" value="Genomic_DNA"/>
</dbReference>
<accession>A0A0C2YBB2</accession>
<dbReference type="Proteomes" id="UP000053424">
    <property type="component" value="Unassembled WGS sequence"/>
</dbReference>
<dbReference type="HOGENOM" id="CLU_3087475_0_0_1"/>
<protein>
    <submittedName>
        <fullName evidence="1">Uncharacterized protein</fullName>
    </submittedName>
</protein>
<sequence length="52" mass="5879">MVLDIPAYYSWTFEEDMLQREQSGRSPSTELLRPQSGLRIGCFGLLSKATAK</sequence>
<name>A0A0C2YBB2_HEBCY</name>
<dbReference type="AlphaFoldDB" id="A0A0C2YBB2"/>
<reference evidence="1 2" key="1">
    <citation type="submission" date="2014-04" db="EMBL/GenBank/DDBJ databases">
        <authorList>
            <consortium name="DOE Joint Genome Institute"/>
            <person name="Kuo A."/>
            <person name="Gay G."/>
            <person name="Dore J."/>
            <person name="Kohler A."/>
            <person name="Nagy L.G."/>
            <person name="Floudas D."/>
            <person name="Copeland A."/>
            <person name="Barry K.W."/>
            <person name="Cichocki N."/>
            <person name="Veneault-Fourrey C."/>
            <person name="LaButti K."/>
            <person name="Lindquist E.A."/>
            <person name="Lipzen A."/>
            <person name="Lundell T."/>
            <person name="Morin E."/>
            <person name="Murat C."/>
            <person name="Sun H."/>
            <person name="Tunlid A."/>
            <person name="Henrissat B."/>
            <person name="Grigoriev I.V."/>
            <person name="Hibbett D.S."/>
            <person name="Martin F."/>
            <person name="Nordberg H.P."/>
            <person name="Cantor M.N."/>
            <person name="Hua S.X."/>
        </authorList>
    </citation>
    <scope>NUCLEOTIDE SEQUENCE [LARGE SCALE GENOMIC DNA]</scope>
    <source>
        <strain evidence="2">h7</strain>
    </source>
</reference>
<proteinExistence type="predicted"/>
<evidence type="ECO:0000313" key="2">
    <source>
        <dbReference type="Proteomes" id="UP000053424"/>
    </source>
</evidence>
<organism evidence="1 2">
    <name type="scientific">Hebeloma cylindrosporum</name>
    <dbReference type="NCBI Taxonomy" id="76867"/>
    <lineage>
        <taxon>Eukaryota</taxon>
        <taxon>Fungi</taxon>
        <taxon>Dikarya</taxon>
        <taxon>Basidiomycota</taxon>
        <taxon>Agaricomycotina</taxon>
        <taxon>Agaricomycetes</taxon>
        <taxon>Agaricomycetidae</taxon>
        <taxon>Agaricales</taxon>
        <taxon>Agaricineae</taxon>
        <taxon>Hymenogastraceae</taxon>
        <taxon>Hebeloma</taxon>
    </lineage>
</organism>
<reference evidence="2" key="2">
    <citation type="submission" date="2015-01" db="EMBL/GenBank/DDBJ databases">
        <title>Evolutionary Origins and Diversification of the Mycorrhizal Mutualists.</title>
        <authorList>
            <consortium name="DOE Joint Genome Institute"/>
            <consortium name="Mycorrhizal Genomics Consortium"/>
            <person name="Kohler A."/>
            <person name="Kuo A."/>
            <person name="Nagy L.G."/>
            <person name="Floudas D."/>
            <person name="Copeland A."/>
            <person name="Barry K.W."/>
            <person name="Cichocki N."/>
            <person name="Veneault-Fourrey C."/>
            <person name="LaButti K."/>
            <person name="Lindquist E.A."/>
            <person name="Lipzen A."/>
            <person name="Lundell T."/>
            <person name="Morin E."/>
            <person name="Murat C."/>
            <person name="Riley R."/>
            <person name="Ohm R."/>
            <person name="Sun H."/>
            <person name="Tunlid A."/>
            <person name="Henrissat B."/>
            <person name="Grigoriev I.V."/>
            <person name="Hibbett D.S."/>
            <person name="Martin F."/>
        </authorList>
    </citation>
    <scope>NUCLEOTIDE SEQUENCE [LARGE SCALE GENOMIC DNA]</scope>
    <source>
        <strain evidence="2">h7</strain>
    </source>
</reference>